<proteinExistence type="predicted"/>
<dbReference type="PATRIC" id="fig|1432657.3.peg.1508"/>
<sequence length="46" mass="5294">MLHSQAVITQEMVLSELVKAGINRDIATDLSYRYYKKSLLLKILNI</sequence>
<dbReference type="EMBL" id="AZIT01000039">
    <property type="protein sequence ID" value="ETZ17508.1"/>
    <property type="molecule type" value="Genomic_DNA"/>
</dbReference>
<name>W6TGJ2_9SPIR</name>
<evidence type="ECO:0000313" key="2">
    <source>
        <dbReference type="Proteomes" id="UP000019148"/>
    </source>
</evidence>
<dbReference type="AlphaFoldDB" id="W6TGJ2"/>
<gene>
    <name evidence="1" type="ORF">BDCR2A_01575</name>
</gene>
<organism evidence="1 2">
    <name type="scientific">Borrelia duttonii CR2A</name>
    <dbReference type="NCBI Taxonomy" id="1432657"/>
    <lineage>
        <taxon>Bacteria</taxon>
        <taxon>Pseudomonadati</taxon>
        <taxon>Spirochaetota</taxon>
        <taxon>Spirochaetia</taxon>
        <taxon>Spirochaetales</taxon>
        <taxon>Borreliaceae</taxon>
        <taxon>Borrelia</taxon>
    </lineage>
</organism>
<evidence type="ECO:0000313" key="1">
    <source>
        <dbReference type="EMBL" id="ETZ17508.1"/>
    </source>
</evidence>
<protein>
    <submittedName>
        <fullName evidence="1">BDR-repeat family protein</fullName>
    </submittedName>
</protein>
<reference evidence="1 2" key="1">
    <citation type="submission" date="2013-12" db="EMBL/GenBank/DDBJ databases">
        <title>Comparative genomics of relapsing fever spirochetes.</title>
        <authorList>
            <person name="Schwan T.G."/>
            <person name="Raffel S.J."/>
            <person name="Porcella S.F."/>
        </authorList>
    </citation>
    <scope>NUCLEOTIDE SEQUENCE [LARGE SCALE GENOMIC DNA]</scope>
    <source>
        <strain evidence="1 2">CR2A</strain>
    </source>
</reference>
<dbReference type="NCBIfam" id="NF040499">
    <property type="entry name" value="Bdr_N_group1"/>
    <property type="match status" value="1"/>
</dbReference>
<comment type="caution">
    <text evidence="1">The sequence shown here is derived from an EMBL/GenBank/DDBJ whole genome shotgun (WGS) entry which is preliminary data.</text>
</comment>
<dbReference type="Proteomes" id="UP000019148">
    <property type="component" value="Unassembled WGS sequence"/>
</dbReference>
<accession>W6TGJ2</accession>